<evidence type="ECO:0000256" key="10">
    <source>
        <dbReference type="SAM" id="Phobius"/>
    </source>
</evidence>
<protein>
    <submittedName>
        <fullName evidence="12">SMP-LTD domain-containing protein</fullName>
    </submittedName>
</protein>
<dbReference type="STRING" id="6293.A0A1I8ESE8"/>
<evidence type="ECO:0000256" key="1">
    <source>
        <dbReference type="ARBA" id="ARBA00004586"/>
    </source>
</evidence>
<keyword evidence="6" id="KW-0445">Lipid transport</keyword>
<evidence type="ECO:0000313" key="12">
    <source>
        <dbReference type="WBParaSite" id="maker-PairedContig_459-snap-gene-0.24-mRNA-1"/>
    </source>
</evidence>
<name>A0A1I8ESE8_WUCBA</name>
<feature type="region of interest" description="Disordered" evidence="9">
    <location>
        <begin position="841"/>
        <end position="861"/>
    </location>
</feature>
<dbReference type="SMART" id="SM00233">
    <property type="entry name" value="PH"/>
    <property type="match status" value="1"/>
</dbReference>
<dbReference type="GO" id="GO:0005789">
    <property type="term" value="C:endoplasmic reticulum membrane"/>
    <property type="evidence" value="ECO:0007669"/>
    <property type="project" value="UniProtKB-SubCell"/>
</dbReference>
<dbReference type="PANTHER" id="PTHR13466">
    <property type="entry name" value="TEX2 PROTEIN-RELATED"/>
    <property type="match status" value="1"/>
</dbReference>
<keyword evidence="2" id="KW-0813">Transport</keyword>
<evidence type="ECO:0000256" key="7">
    <source>
        <dbReference type="ARBA" id="ARBA00023121"/>
    </source>
</evidence>
<dbReference type="InterPro" id="IPR031468">
    <property type="entry name" value="SMP_LBD"/>
</dbReference>
<reference evidence="12" key="1">
    <citation type="submission" date="2016-11" db="UniProtKB">
        <authorList>
            <consortium name="WormBaseParasite"/>
        </authorList>
    </citation>
    <scope>IDENTIFICATION</scope>
    <source>
        <strain evidence="12">pt0022</strain>
    </source>
</reference>
<evidence type="ECO:0000256" key="9">
    <source>
        <dbReference type="SAM" id="MobiDB-lite"/>
    </source>
</evidence>
<dbReference type="GO" id="GO:0006869">
    <property type="term" value="P:lipid transport"/>
    <property type="evidence" value="ECO:0007669"/>
    <property type="project" value="UniProtKB-KW"/>
</dbReference>
<keyword evidence="7" id="KW-0446">Lipid-binding</keyword>
<evidence type="ECO:0000256" key="8">
    <source>
        <dbReference type="ARBA" id="ARBA00023136"/>
    </source>
</evidence>
<evidence type="ECO:0000256" key="4">
    <source>
        <dbReference type="ARBA" id="ARBA00022824"/>
    </source>
</evidence>
<feature type="compositionally biased region" description="Basic residues" evidence="9">
    <location>
        <begin position="213"/>
        <end position="229"/>
    </location>
</feature>
<organism evidence="12">
    <name type="scientific">Wuchereria bancrofti</name>
    <dbReference type="NCBI Taxonomy" id="6293"/>
    <lineage>
        <taxon>Eukaryota</taxon>
        <taxon>Metazoa</taxon>
        <taxon>Ecdysozoa</taxon>
        <taxon>Nematoda</taxon>
        <taxon>Chromadorea</taxon>
        <taxon>Rhabditida</taxon>
        <taxon>Spirurina</taxon>
        <taxon>Spiruromorpha</taxon>
        <taxon>Filarioidea</taxon>
        <taxon>Onchocercidae</taxon>
        <taxon>Wuchereria</taxon>
    </lineage>
</organism>
<feature type="region of interest" description="Disordered" evidence="9">
    <location>
        <begin position="120"/>
        <end position="174"/>
    </location>
</feature>
<dbReference type="WBParaSite" id="maker-PairedContig_459-snap-gene-0.24-mRNA-1">
    <property type="protein sequence ID" value="maker-PairedContig_459-snap-gene-0.24-mRNA-1"/>
    <property type="gene ID" value="maker-PairedContig_459-snap-gene-0.24"/>
</dbReference>
<evidence type="ECO:0000256" key="2">
    <source>
        <dbReference type="ARBA" id="ARBA00022448"/>
    </source>
</evidence>
<keyword evidence="3 10" id="KW-0812">Transmembrane</keyword>
<dbReference type="PANTHER" id="PTHR13466:SF0">
    <property type="entry name" value="SMP-LTD DOMAIN-CONTAINING PROTEIN"/>
    <property type="match status" value="1"/>
</dbReference>
<evidence type="ECO:0000256" key="3">
    <source>
        <dbReference type="ARBA" id="ARBA00022692"/>
    </source>
</evidence>
<feature type="transmembrane region" description="Helical" evidence="10">
    <location>
        <begin position="328"/>
        <end position="360"/>
    </location>
</feature>
<proteinExistence type="predicted"/>
<keyword evidence="4" id="KW-0256">Endoplasmic reticulum</keyword>
<comment type="subcellular location">
    <subcellularLocation>
        <location evidence="1">Endoplasmic reticulum membrane</location>
    </subcellularLocation>
</comment>
<evidence type="ECO:0000256" key="5">
    <source>
        <dbReference type="ARBA" id="ARBA00022989"/>
    </source>
</evidence>
<sequence length="1005" mass="114412">DEIFIQVAWFEIRALLSASRALWRDGEVKLKILCCTMEEFNEDKNRIGKRMQNTNKIPTVKFSKTRRQSISPLLLPRRSDDSAIIKNCNALDNGRFVVSFDESICINQVDQVEKVNNRGQIFEQPQRSRSRSQQILPRETSDCDSDSIASCSSESKIEKTSKKKLRTSSSSVHQHELISAGISDRGSISSNDSSFRADSVSRLSAIFDKAKNRGRQLVHSHSHKSKKVAKNTDSIEEIHHETTVSQDALCAGAEVEMQTRNCTKAESPSSNKNPLTQSSSFFDWFHAFKAAGGERNKVVKSEQPWMFQVLIKRHQILPFLRHRVLSSLVLLALSILSPGFISGFLWGLYMSFLCFLYFFVSGPVNKNHPVHSDVVLNILDEFKEQKTSRNTVYKGWMNELRGKYDSSTYHVNNAQTVLVRLDGNLLRISRPERAVLKHAFHTDPTLTEAEPAISSQSIYNLTGARVTLRPKRLAKRRWWSRKYPIHIRLASRDSEISTFPLLQRSLSANETIELAKSASSSGEECDSNEWKLVEKRKKEIRSPESIKTMYKNDMKHPSQENLDGNSQYVPCTESDEENPKKISSCSVDFGNNLSKSRSLYFFVRSAREKERWFHRLREACSQCSAGTATAETALPRSDVKEVLRDRRFSLPLSVAESDSLKLSLEYFLYISNRVQFNKCIDEVLKTLHEGNEKRTNGNVVYMDLGRNKWYPGKVDTSPQLVMSVNALAARIFYDFCRDSYWCKQVQNKIQSKLATLNLPYFIETLELSNLDLGTTPPEIVAVHSPVLDHWGLWIDFELKYRGGIHLTLETKVNLMKLKEGMHKNGVCREVSKKKTSIRFHHYSDSDLPESPEDSPDEDFGSKMEKTQVVKESTGKKLLNVVDKIASSNIFQGASEFRPVKKMMEGISSTRLLLNVDVIRLEGTMTINIPPPPSDRLWYAFRTPPELSIRSVPQVGDRLVDMSTVSSWIENKLRLLLEKNLVCPNMDDLIVPVMSGNELLNGGYNC</sequence>
<dbReference type="InterPro" id="IPR001849">
    <property type="entry name" value="PH_domain"/>
</dbReference>
<dbReference type="CDD" id="cd21675">
    <property type="entry name" value="SMP_TEX2"/>
    <property type="match status" value="1"/>
</dbReference>
<accession>A0A1I8ESE8</accession>
<evidence type="ECO:0000259" key="11">
    <source>
        <dbReference type="PROSITE" id="PS51847"/>
    </source>
</evidence>
<keyword evidence="8 10" id="KW-0472">Membrane</keyword>
<dbReference type="PROSITE" id="PS51847">
    <property type="entry name" value="SMP"/>
    <property type="match status" value="1"/>
</dbReference>
<feature type="region of interest" description="Disordered" evidence="9">
    <location>
        <begin position="213"/>
        <end position="232"/>
    </location>
</feature>
<feature type="compositionally biased region" description="Acidic residues" evidence="9">
    <location>
        <begin position="846"/>
        <end position="858"/>
    </location>
</feature>
<dbReference type="GO" id="GO:0008289">
    <property type="term" value="F:lipid binding"/>
    <property type="evidence" value="ECO:0007669"/>
    <property type="project" value="UniProtKB-KW"/>
</dbReference>
<keyword evidence="5 10" id="KW-1133">Transmembrane helix</keyword>
<dbReference type="AlphaFoldDB" id="A0A1I8ESE8"/>
<feature type="domain" description="SMP-LTD" evidence="11">
    <location>
        <begin position="722"/>
        <end position="991"/>
    </location>
</feature>
<evidence type="ECO:0000256" key="6">
    <source>
        <dbReference type="ARBA" id="ARBA00023055"/>
    </source>
</evidence>